<comment type="similarity">
    <text evidence="5">Belongs to the transferrin family.</text>
</comment>
<dbReference type="eggNOG" id="ENOG502QSZB">
    <property type="taxonomic scope" value="Eukaryota"/>
</dbReference>
<dbReference type="InParanoid" id="A0A067R8G2"/>
<dbReference type="AlphaFoldDB" id="A0A067R8G2"/>
<feature type="domain" description="Transferrin-like" evidence="9">
    <location>
        <begin position="374"/>
        <end position="721"/>
    </location>
</feature>
<dbReference type="Gene3D" id="3.40.190.10">
    <property type="entry name" value="Periplasmic binding protein-like II"/>
    <property type="match status" value="4"/>
</dbReference>
<feature type="domain" description="Transferrin-like" evidence="9">
    <location>
        <begin position="29"/>
        <end position="367"/>
    </location>
</feature>
<keyword evidence="4 8" id="KW-1015">Disulfide bond</keyword>
<dbReference type="PANTHER" id="PTHR11485">
    <property type="entry name" value="TRANSFERRIN"/>
    <property type="match status" value="1"/>
</dbReference>
<dbReference type="EMBL" id="KK852636">
    <property type="protein sequence ID" value="KDR19744.1"/>
    <property type="molecule type" value="Genomic_DNA"/>
</dbReference>
<dbReference type="Proteomes" id="UP000027135">
    <property type="component" value="Unassembled WGS sequence"/>
</dbReference>
<dbReference type="CDD" id="cd13529">
    <property type="entry name" value="PBP2_transferrin"/>
    <property type="match status" value="2"/>
</dbReference>
<dbReference type="SUPFAM" id="SSF53850">
    <property type="entry name" value="Periplasmic binding protein-like II"/>
    <property type="match status" value="2"/>
</dbReference>
<dbReference type="SMART" id="SM00094">
    <property type="entry name" value="TR_FER"/>
    <property type="match status" value="2"/>
</dbReference>
<evidence type="ECO:0000256" key="6">
    <source>
        <dbReference type="PIRSR" id="PIRSR002549-2"/>
    </source>
</evidence>
<feature type="disulfide bond" evidence="8">
    <location>
        <begin position="135"/>
        <end position="231"/>
    </location>
</feature>
<dbReference type="PANTHER" id="PTHR11485:SF57">
    <property type="entry name" value="TRANSFERRIN"/>
    <property type="match status" value="1"/>
</dbReference>
<keyword evidence="5 7" id="KW-0408">Iron</keyword>
<evidence type="ECO:0000256" key="7">
    <source>
        <dbReference type="PIRSR" id="PIRSR002549-3"/>
    </source>
</evidence>
<feature type="binding site" evidence="7">
    <location>
        <position position="78"/>
    </location>
    <ligand>
        <name>Fe(3+)</name>
        <dbReference type="ChEBI" id="CHEBI:29034"/>
        <label>1</label>
    </ligand>
</feature>
<feature type="binding site" evidence="7">
    <location>
        <position position="575"/>
    </location>
    <ligand>
        <name>Fe(3+)</name>
        <dbReference type="ChEBI" id="CHEBI:29034"/>
        <label>2</label>
    </ligand>
</feature>
<dbReference type="GO" id="GO:0005615">
    <property type="term" value="C:extracellular space"/>
    <property type="evidence" value="ECO:0007669"/>
    <property type="project" value="InterPro"/>
</dbReference>
<accession>A0A067R8G2</accession>
<feature type="disulfide bond" evidence="8">
    <location>
        <begin position="207"/>
        <end position="216"/>
    </location>
</feature>
<feature type="binding site" evidence="6">
    <location>
        <position position="487"/>
    </location>
    <ligand>
        <name>hydrogencarbonate</name>
        <dbReference type="ChEBI" id="CHEBI:17544"/>
        <label>2</label>
    </ligand>
</feature>
<feature type="binding site" evidence="7">
    <location>
        <position position="457"/>
    </location>
    <ligand>
        <name>Fe(3+)</name>
        <dbReference type="ChEBI" id="CHEBI:29034"/>
        <label>1</label>
    </ligand>
</feature>
<dbReference type="FunCoup" id="A0A067R8G2">
    <property type="interactions" value="1"/>
</dbReference>
<dbReference type="InterPro" id="IPR016357">
    <property type="entry name" value="Transferrin"/>
</dbReference>
<evidence type="ECO:0000256" key="4">
    <source>
        <dbReference type="ARBA" id="ARBA00023157"/>
    </source>
</evidence>
<feature type="binding site" evidence="7">
    <location>
        <position position="429"/>
    </location>
    <ligand>
        <name>Fe(3+)</name>
        <dbReference type="ChEBI" id="CHEBI:29034"/>
        <label>1</label>
    </ligand>
</feature>
<feature type="disulfide bond" evidence="8">
    <location>
        <begin position="32"/>
        <end position="63"/>
    </location>
</feature>
<keyword evidence="2" id="KW-0964">Secreted</keyword>
<feature type="disulfide bond" evidence="8">
    <location>
        <begin position="184"/>
        <end position="210"/>
    </location>
</feature>
<dbReference type="PIRSF" id="PIRSF002549">
    <property type="entry name" value="Transferrin"/>
    <property type="match status" value="1"/>
</dbReference>
<feature type="disulfide bond" evidence="8">
    <location>
        <begin position="524"/>
        <end position="547"/>
    </location>
</feature>
<keyword evidence="5" id="KW-0410">Iron transport</keyword>
<dbReference type="SMR" id="A0A067R8G2"/>
<feature type="binding site" evidence="6">
    <location>
        <position position="137"/>
    </location>
    <ligand>
        <name>hydrogencarbonate</name>
        <dbReference type="ChEBI" id="CHEBI:17544"/>
        <label>1</label>
    </ligand>
</feature>
<feature type="disulfide bond" evidence="8">
    <location>
        <begin position="377"/>
        <end position="414"/>
    </location>
</feature>
<feature type="binding site" evidence="7">
    <location>
        <position position="225"/>
    </location>
    <ligand>
        <name>Fe(3+)</name>
        <dbReference type="ChEBI" id="CHEBI:29034"/>
        <label>1</label>
    </ligand>
</feature>
<organism evidence="10 11">
    <name type="scientific">Zootermopsis nevadensis</name>
    <name type="common">Dampwood termite</name>
    <dbReference type="NCBI Taxonomy" id="136037"/>
    <lineage>
        <taxon>Eukaryota</taxon>
        <taxon>Metazoa</taxon>
        <taxon>Ecdysozoa</taxon>
        <taxon>Arthropoda</taxon>
        <taxon>Hexapoda</taxon>
        <taxon>Insecta</taxon>
        <taxon>Pterygota</taxon>
        <taxon>Neoptera</taxon>
        <taxon>Polyneoptera</taxon>
        <taxon>Dictyoptera</taxon>
        <taxon>Blattodea</taxon>
        <taxon>Blattoidea</taxon>
        <taxon>Termitoidae</taxon>
        <taxon>Termopsidae</taxon>
        <taxon>Zootermopsis</taxon>
    </lineage>
</organism>
<keyword evidence="5" id="KW-0406">Ion transport</keyword>
<feature type="disulfide bond" evidence="8">
    <location>
        <begin position="274"/>
        <end position="287"/>
    </location>
</feature>
<gene>
    <name evidence="10" type="ORF">L798_05775</name>
</gene>
<feature type="binding site" evidence="7">
    <location>
        <position position="644"/>
    </location>
    <ligand>
        <name>Fe(3+)</name>
        <dbReference type="ChEBI" id="CHEBI:29034"/>
        <label>1</label>
    </ligand>
</feature>
<feature type="disulfide bond" evidence="8">
    <location>
        <begin position="622"/>
        <end position="636"/>
    </location>
</feature>
<evidence type="ECO:0000256" key="3">
    <source>
        <dbReference type="ARBA" id="ARBA00022737"/>
    </source>
</evidence>
<proteinExistence type="inferred from homology"/>
<feature type="binding site" evidence="6">
    <location>
        <position position="141"/>
    </location>
    <ligand>
        <name>hydrogencarbonate</name>
        <dbReference type="ChEBI" id="CHEBI:17544"/>
        <label>1</label>
    </ligand>
</feature>
<dbReference type="OrthoDB" id="5914301at2759"/>
<dbReference type="PROSITE" id="PS51408">
    <property type="entry name" value="TRANSFERRIN_LIKE_4"/>
    <property type="match status" value="2"/>
</dbReference>
<dbReference type="GO" id="GO:0005769">
    <property type="term" value="C:early endosome"/>
    <property type="evidence" value="ECO:0007669"/>
    <property type="project" value="TreeGrafter"/>
</dbReference>
<dbReference type="PROSITE" id="PS00207">
    <property type="entry name" value="TRANSFERRIN_LIKE_3"/>
    <property type="match status" value="1"/>
</dbReference>
<evidence type="ECO:0000256" key="8">
    <source>
        <dbReference type="PIRSR" id="PIRSR002549-4"/>
    </source>
</evidence>
<reference evidence="10 11" key="1">
    <citation type="journal article" date="2014" name="Nat. Commun.">
        <title>Molecular traces of alternative social organization in a termite genome.</title>
        <authorList>
            <person name="Terrapon N."/>
            <person name="Li C."/>
            <person name="Robertson H.M."/>
            <person name="Ji L."/>
            <person name="Meng X."/>
            <person name="Booth W."/>
            <person name="Chen Z."/>
            <person name="Childers C.P."/>
            <person name="Glastad K.M."/>
            <person name="Gokhale K."/>
            <person name="Gowin J."/>
            <person name="Gronenberg W."/>
            <person name="Hermansen R.A."/>
            <person name="Hu H."/>
            <person name="Hunt B.G."/>
            <person name="Huylmans A.K."/>
            <person name="Khalil S.M."/>
            <person name="Mitchell R.D."/>
            <person name="Munoz-Torres M.C."/>
            <person name="Mustard J.A."/>
            <person name="Pan H."/>
            <person name="Reese J.T."/>
            <person name="Scharf M.E."/>
            <person name="Sun F."/>
            <person name="Vogel H."/>
            <person name="Xiao J."/>
            <person name="Yang W."/>
            <person name="Yang Z."/>
            <person name="Yang Z."/>
            <person name="Zhou J."/>
            <person name="Zhu J."/>
            <person name="Brent C.S."/>
            <person name="Elsik C.G."/>
            <person name="Goodisman M.A."/>
            <person name="Liberles D.A."/>
            <person name="Roe R.M."/>
            <person name="Vargo E.L."/>
            <person name="Vilcinskas A."/>
            <person name="Wang J."/>
            <person name="Bornberg-Bauer E."/>
            <person name="Korb J."/>
            <person name="Zhang G."/>
            <person name="Liebig J."/>
        </authorList>
    </citation>
    <scope>NUCLEOTIDE SEQUENCE [LARGE SCALE GENOMIC DNA]</scope>
    <source>
        <tissue evidence="10">Whole organism</tissue>
    </source>
</reference>
<feature type="disulfide bond" evidence="8">
    <location>
        <begin position="481"/>
        <end position="581"/>
    </location>
</feature>
<dbReference type="PRINTS" id="PR00422">
    <property type="entry name" value="TRANSFERRIN"/>
</dbReference>
<name>A0A067R8G2_ZOONE</name>
<comment type="subcellular location">
    <subcellularLocation>
        <location evidence="1">Secreted</location>
    </subcellularLocation>
</comment>
<keyword evidence="5 7" id="KW-0479">Metal-binding</keyword>
<evidence type="ECO:0000313" key="11">
    <source>
        <dbReference type="Proteomes" id="UP000027135"/>
    </source>
</evidence>
<keyword evidence="5" id="KW-0813">Transport</keyword>
<evidence type="ECO:0000256" key="5">
    <source>
        <dbReference type="PIRNR" id="PIRNR002549"/>
    </source>
</evidence>
<keyword evidence="11" id="KW-1185">Reference proteome</keyword>
<feature type="disulfide bond" evidence="8">
    <location>
        <begin position="544"/>
        <end position="564"/>
    </location>
</feature>
<comment type="function">
    <text evidence="5">Transferrins are iron binding transport proteins which bind Fe(3+) ion in association with the binding of an anion, usually bicarbonate.</text>
</comment>
<dbReference type="InterPro" id="IPR001156">
    <property type="entry name" value="Transferrin-like_dom"/>
</dbReference>
<dbReference type="GO" id="GO:0006826">
    <property type="term" value="P:iron ion transport"/>
    <property type="evidence" value="ECO:0007669"/>
    <property type="project" value="UniProtKB-KW"/>
</dbReference>
<feature type="binding site" evidence="7">
    <location>
        <position position="111"/>
    </location>
    <ligand>
        <name>Fe(3+)</name>
        <dbReference type="ChEBI" id="CHEBI:29034"/>
        <label>1</label>
    </ligand>
</feature>
<evidence type="ECO:0000256" key="2">
    <source>
        <dbReference type="ARBA" id="ARBA00022525"/>
    </source>
</evidence>
<keyword evidence="3" id="KW-0677">Repeat</keyword>
<feature type="binding site" evidence="6">
    <location>
        <position position="144"/>
    </location>
    <ligand>
        <name>hydrogencarbonate</name>
        <dbReference type="ChEBI" id="CHEBI:17544"/>
        <label>1</label>
    </ligand>
</feature>
<dbReference type="InterPro" id="IPR018195">
    <property type="entry name" value="Transferrin_Fe_BS"/>
</dbReference>
<feature type="disulfide bond" evidence="8">
    <location>
        <begin position="387"/>
        <end position="405"/>
    </location>
</feature>
<feature type="disulfide bond" evidence="8">
    <location>
        <begin position="41"/>
        <end position="54"/>
    </location>
</feature>
<evidence type="ECO:0000259" key="9">
    <source>
        <dbReference type="PROSITE" id="PS51408"/>
    </source>
</evidence>
<protein>
    <recommendedName>
        <fullName evidence="5">Transferrin</fullName>
    </recommendedName>
</protein>
<dbReference type="GO" id="GO:0046872">
    <property type="term" value="F:metal ion binding"/>
    <property type="evidence" value="ECO:0007669"/>
    <property type="project" value="UniProtKB-KW"/>
</dbReference>
<feature type="binding site" evidence="6">
    <location>
        <position position="490"/>
    </location>
    <ligand>
        <name>hydrogencarbonate</name>
        <dbReference type="ChEBI" id="CHEBI:17544"/>
        <label>1</label>
    </ligand>
</feature>
<dbReference type="OMA" id="YSNMCAL"/>
<dbReference type="FunFam" id="3.40.190.10:FF:000095">
    <property type="entry name" value="Lactotransferrin"/>
    <property type="match status" value="1"/>
</dbReference>
<dbReference type="GO" id="GO:0055037">
    <property type="term" value="C:recycling endosome"/>
    <property type="evidence" value="ECO:0007669"/>
    <property type="project" value="TreeGrafter"/>
</dbReference>
<feature type="binding site" evidence="6">
    <location>
        <position position="489"/>
    </location>
    <ligand>
        <name>hydrogencarbonate</name>
        <dbReference type="ChEBI" id="CHEBI:17544"/>
        <label>1</label>
    </ligand>
</feature>
<dbReference type="GO" id="GO:0005886">
    <property type="term" value="C:plasma membrane"/>
    <property type="evidence" value="ECO:0007669"/>
    <property type="project" value="TreeGrafter"/>
</dbReference>
<dbReference type="PROSITE" id="PS00206">
    <property type="entry name" value="TRANSFERRIN_LIKE_2"/>
    <property type="match status" value="2"/>
</dbReference>
<dbReference type="Pfam" id="PF00405">
    <property type="entry name" value="Transferrin"/>
    <property type="match status" value="2"/>
</dbReference>
<sequence>MMLLLSVLLPAVLALPTPEAPVHHHRSTYKICVSKDRMGLCEAMASESGLHMTCVAARDRLDCLEKIQHREADFEPVDPEDMYIASKIPHQDFTIFKEIRTKEEPNEEFRYEAVAVVHNNLSISSLQGLKGLKSCHTGVGRNVGYKIPITKLRKMGILSSLNNPDLTPRENELHALSELFSQACLVGKWAPDQAQNQALKTKYSNLCALCEHPEVCDYPDKYSGYDGALRCLSEHGGQVAWTKVYYVKKHFGLPIGAGQAVPTGEDPNNYAFLCPDATKKPITGKPCIWAARPWQGYVANADLDSDITDLRAQISLANNIGETENAEWLSKVLDLNNKTLAVDNQGPYSPQDYLNKANYTDVIERDTGAPHRPVRFCVTSSTELAKCRLLRQAAFSRDIRPAFDCVQEATLHDCMKTVRDDGADVITLDGGEVFTAQRQYNLKPIIAEQYGEHGALYYALAVVKKSSSYQSFDDLRGAKSCHTGYGRTAGWNVPLYTLLQKGQISKNNCPYPKALSEFFSGGSCVPGVLAPENNPAEENPEKLCSICAGNLDSSDTATTQTSRCSASNNESYFGYTGAFRCLASGSGDVAFVKHTTVPENTDGHNSAGWAAGLKSEDFELLCPDGGRAPVDQYTRCHLAQVPPHMVVTSNGKSQNALNEIRHAILSAGDLYSKRPDLFKLFGDFDGTKDLLFKNSVTGLSSVEPDSPLMQRYTEILEVIQACENQPRS</sequence>
<evidence type="ECO:0000313" key="10">
    <source>
        <dbReference type="EMBL" id="KDR19744.1"/>
    </source>
</evidence>
<feature type="disulfide bond" evidence="8">
    <location>
        <begin position="509"/>
        <end position="722"/>
    </location>
</feature>
<evidence type="ECO:0000256" key="1">
    <source>
        <dbReference type="ARBA" id="ARBA00004613"/>
    </source>
</evidence>
<feature type="binding site" evidence="6">
    <location>
        <position position="483"/>
    </location>
    <ligand>
        <name>hydrogencarbonate</name>
        <dbReference type="ChEBI" id="CHEBI:17544"/>
        <label>1</label>
    </ligand>
</feature>